<protein>
    <recommendedName>
        <fullName evidence="2">Lens epithelium-derived growth factor integrase-binding domain-containing protein</fullName>
    </recommendedName>
</protein>
<feature type="compositionally biased region" description="Basic and acidic residues" evidence="1">
    <location>
        <begin position="259"/>
        <end position="275"/>
    </location>
</feature>
<dbReference type="KEGG" id="bgt:106056000"/>
<dbReference type="Proteomes" id="UP000076420">
    <property type="component" value="Unassembled WGS sequence"/>
</dbReference>
<feature type="compositionally biased region" description="Basic and acidic residues" evidence="1">
    <location>
        <begin position="440"/>
        <end position="451"/>
    </location>
</feature>
<dbReference type="EnsemblMetazoa" id="BGLB017006-RA">
    <property type="protein sequence ID" value="BGLB017006-PA"/>
    <property type="gene ID" value="BGLB017006"/>
</dbReference>
<reference evidence="3" key="1">
    <citation type="submission" date="2020-05" db="UniProtKB">
        <authorList>
            <consortium name="EnsemblMetazoa"/>
        </authorList>
    </citation>
    <scope>IDENTIFICATION</scope>
    <source>
        <strain evidence="3">BB02</strain>
    </source>
</reference>
<feature type="region of interest" description="Disordered" evidence="1">
    <location>
        <begin position="240"/>
        <end position="303"/>
    </location>
</feature>
<evidence type="ECO:0000256" key="1">
    <source>
        <dbReference type="SAM" id="MobiDB-lite"/>
    </source>
</evidence>
<evidence type="ECO:0000313" key="3">
    <source>
        <dbReference type="EnsemblMetazoa" id="BGLB017006-PA"/>
    </source>
</evidence>
<feature type="region of interest" description="Disordered" evidence="1">
    <location>
        <begin position="91"/>
        <end position="152"/>
    </location>
</feature>
<evidence type="ECO:0000313" key="4">
    <source>
        <dbReference type="Proteomes" id="UP000076420"/>
    </source>
</evidence>
<dbReference type="STRING" id="6526.A0A2C9KAN9"/>
<dbReference type="Gene3D" id="1.20.930.10">
    <property type="entry name" value="Conserved domain common to transcription factors TFIIS, elongin A, CRSP70"/>
    <property type="match status" value="1"/>
</dbReference>
<feature type="domain" description="Lens epithelium-derived growth factor integrase-binding" evidence="2">
    <location>
        <begin position="2"/>
        <end position="87"/>
    </location>
</feature>
<dbReference type="SUPFAM" id="SSF140576">
    <property type="entry name" value="HIV integrase-binding domain"/>
    <property type="match status" value="1"/>
</dbReference>
<feature type="compositionally biased region" description="Polar residues" evidence="1">
    <location>
        <begin position="142"/>
        <end position="152"/>
    </location>
</feature>
<feature type="compositionally biased region" description="Basic and acidic residues" evidence="1">
    <location>
        <begin position="402"/>
        <end position="421"/>
    </location>
</feature>
<feature type="region of interest" description="Disordered" evidence="1">
    <location>
        <begin position="360"/>
        <end position="470"/>
    </location>
</feature>
<dbReference type="Pfam" id="PF11467">
    <property type="entry name" value="LEDGF"/>
    <property type="match status" value="1"/>
</dbReference>
<feature type="compositionally biased region" description="Basic and acidic residues" evidence="1">
    <location>
        <begin position="383"/>
        <end position="392"/>
    </location>
</feature>
<dbReference type="InterPro" id="IPR036218">
    <property type="entry name" value="HIVI-bd_sf"/>
</dbReference>
<dbReference type="VEuPathDB" id="VectorBase:BGLAX_039898"/>
<dbReference type="InterPro" id="IPR035441">
    <property type="entry name" value="TFIIS/LEDGF_dom_sf"/>
</dbReference>
<organism evidence="3 4">
    <name type="scientific">Biomphalaria glabrata</name>
    <name type="common">Bloodfluke planorb</name>
    <name type="synonym">Freshwater snail</name>
    <dbReference type="NCBI Taxonomy" id="6526"/>
    <lineage>
        <taxon>Eukaryota</taxon>
        <taxon>Metazoa</taxon>
        <taxon>Spiralia</taxon>
        <taxon>Lophotrochozoa</taxon>
        <taxon>Mollusca</taxon>
        <taxon>Gastropoda</taxon>
        <taxon>Heterobranchia</taxon>
        <taxon>Euthyneura</taxon>
        <taxon>Panpulmonata</taxon>
        <taxon>Hygrophila</taxon>
        <taxon>Lymnaeoidea</taxon>
        <taxon>Planorbidae</taxon>
        <taxon>Biomphalaria</taxon>
    </lineage>
</organism>
<gene>
    <name evidence="3" type="primary">106056000</name>
</gene>
<proteinExistence type="predicted"/>
<evidence type="ECO:0000259" key="2">
    <source>
        <dbReference type="Pfam" id="PF11467"/>
    </source>
</evidence>
<dbReference type="OrthoDB" id="62853at2759"/>
<dbReference type="InterPro" id="IPR021567">
    <property type="entry name" value="LEDGF_IBD"/>
</dbReference>
<feature type="compositionally biased region" description="Polar residues" evidence="1">
    <location>
        <begin position="240"/>
        <end position="258"/>
    </location>
</feature>
<feature type="compositionally biased region" description="Low complexity" evidence="1">
    <location>
        <begin position="100"/>
        <end position="114"/>
    </location>
</feature>
<accession>A0A2C9KAN9</accession>
<dbReference type="VEuPathDB" id="VectorBase:BGLB017006"/>
<sequence length="470" mass="50564">MDTEIKKALKIDSLDINKCVAILEDLSVIPVNPLLLRKYPAIMTTIKKCRKFSKSDAIRQKAEVIYHKFKSFFLAEDAGKLLEPKSKLRENKENEVAQTSVDSSVSAGAVSSSGITNGIGTNSSPNDAGDKTEQTCEAHASSAVSTSSDLNGANTVTEQVPVGDAKSLTTHINSTTANSEQSVSLAIPEVDTDNTSALSTNSIFEKVVSGSLSSTQFIPGLGDTFQEGVDYKASQSLSVTASPSATQANSSTSDTDNSAPKKDLSAHPSHSDKPLAGEPVTFDPRRPLSLPLPPTVGEDELDEDDDMDIVDSNIEEAHTINPIIPDSLGQVNSFLSNMVSNAVRQITALDRLTSNYSTAPPVAVDSHQSLPASISGRRSHQSSSHDEDKEVLELEDDDEELLESKRRDLNARIEELMRQEQEGMASDEEEDVAAGGGDEAMPRVEEAKRSQEEEEEPLIDDDELHNLLGV</sequence>
<feature type="compositionally biased region" description="Polar residues" evidence="1">
    <location>
        <begin position="115"/>
        <end position="126"/>
    </location>
</feature>
<name>A0A2C9KAN9_BIOGL</name>
<dbReference type="AlphaFoldDB" id="A0A2C9KAN9"/>
<feature type="compositionally biased region" description="Acidic residues" evidence="1">
    <location>
        <begin position="452"/>
        <end position="463"/>
    </location>
</feature>